<dbReference type="Proteomes" id="UP000518752">
    <property type="component" value="Unassembled WGS sequence"/>
</dbReference>
<evidence type="ECO:0000313" key="1">
    <source>
        <dbReference type="EMBL" id="KAF5392288.1"/>
    </source>
</evidence>
<proteinExistence type="predicted"/>
<name>A0A8H5MFN5_9AGAR</name>
<dbReference type="InterPro" id="IPR046670">
    <property type="entry name" value="DUF6540"/>
</dbReference>
<accession>A0A8H5MFN5</accession>
<dbReference type="EMBL" id="JAACJN010000006">
    <property type="protein sequence ID" value="KAF5392288.1"/>
    <property type="molecule type" value="Genomic_DNA"/>
</dbReference>
<dbReference type="OrthoDB" id="37659at2759"/>
<sequence>MSQRQLLPIIVAQYHLDGHYKGPKYKHWSIVVLVSRTKAYIYEVQGAINTFTYAPTLITDFEQSVNLQGGYLVGHISPAKLGWLSEQLADVEVKKYDGEWDCQSWVMDALRVLKDSGVGIITSDIGRGHIISELREELERWDLGEDIVHERLFPESK</sequence>
<dbReference type="Pfam" id="PF20174">
    <property type="entry name" value="DUF6540"/>
    <property type="match status" value="1"/>
</dbReference>
<gene>
    <name evidence="1" type="ORF">D9757_001453</name>
</gene>
<keyword evidence="2" id="KW-1185">Reference proteome</keyword>
<dbReference type="AlphaFoldDB" id="A0A8H5MFN5"/>
<comment type="caution">
    <text evidence="1">The sequence shown here is derived from an EMBL/GenBank/DDBJ whole genome shotgun (WGS) entry which is preliminary data.</text>
</comment>
<reference evidence="1 2" key="1">
    <citation type="journal article" date="2020" name="ISME J.">
        <title>Uncovering the hidden diversity of litter-decomposition mechanisms in mushroom-forming fungi.</title>
        <authorList>
            <person name="Floudas D."/>
            <person name="Bentzer J."/>
            <person name="Ahren D."/>
            <person name="Johansson T."/>
            <person name="Persson P."/>
            <person name="Tunlid A."/>
        </authorList>
    </citation>
    <scope>NUCLEOTIDE SEQUENCE [LARGE SCALE GENOMIC DNA]</scope>
    <source>
        <strain evidence="1 2">CBS 406.79</strain>
    </source>
</reference>
<organism evidence="1 2">
    <name type="scientific">Collybiopsis confluens</name>
    <dbReference type="NCBI Taxonomy" id="2823264"/>
    <lineage>
        <taxon>Eukaryota</taxon>
        <taxon>Fungi</taxon>
        <taxon>Dikarya</taxon>
        <taxon>Basidiomycota</taxon>
        <taxon>Agaricomycotina</taxon>
        <taxon>Agaricomycetes</taxon>
        <taxon>Agaricomycetidae</taxon>
        <taxon>Agaricales</taxon>
        <taxon>Marasmiineae</taxon>
        <taxon>Omphalotaceae</taxon>
        <taxon>Collybiopsis</taxon>
    </lineage>
</organism>
<evidence type="ECO:0000313" key="2">
    <source>
        <dbReference type="Proteomes" id="UP000518752"/>
    </source>
</evidence>
<protein>
    <submittedName>
        <fullName evidence="1">Uncharacterized protein</fullName>
    </submittedName>
</protein>